<reference evidence="2" key="1">
    <citation type="submission" date="2025-08" db="UniProtKB">
        <authorList>
            <consortium name="RefSeq"/>
        </authorList>
    </citation>
    <scope>IDENTIFICATION</scope>
    <source>
        <tissue evidence="2">Leaves</tissue>
    </source>
</reference>
<gene>
    <name evidence="2" type="primary">LOC118344798</name>
</gene>
<organism evidence="1 2">
    <name type="scientific">Juglans regia</name>
    <name type="common">English walnut</name>
    <dbReference type="NCBI Taxonomy" id="51240"/>
    <lineage>
        <taxon>Eukaryota</taxon>
        <taxon>Viridiplantae</taxon>
        <taxon>Streptophyta</taxon>
        <taxon>Embryophyta</taxon>
        <taxon>Tracheophyta</taxon>
        <taxon>Spermatophyta</taxon>
        <taxon>Magnoliopsida</taxon>
        <taxon>eudicotyledons</taxon>
        <taxon>Gunneridae</taxon>
        <taxon>Pentapetalae</taxon>
        <taxon>rosids</taxon>
        <taxon>fabids</taxon>
        <taxon>Fagales</taxon>
        <taxon>Juglandaceae</taxon>
        <taxon>Juglans</taxon>
    </lineage>
</organism>
<dbReference type="InterPro" id="IPR053134">
    <property type="entry name" value="RNA-dir_DNA_polymerase"/>
</dbReference>
<dbReference type="PANTHER" id="PTHR24559:SF430">
    <property type="entry name" value="RNA-DIRECTED DNA POLYMERASE"/>
    <property type="match status" value="1"/>
</dbReference>
<dbReference type="KEGG" id="jre:118344798"/>
<sequence length="247" mass="27885">MTDFLVIKAPSSYNIILGHSTLNNLRAIISTYHLKIKFPTEAGVRGVRGEQSLARECYVQELKVGGLDIRIVKDHTQEKPLPPPLVLFNCDVETWGKENLQQAGANKPLELVTLHLGWLDATTRVGTRLPLDIREALKQLLVEHRDMFAWSQEDMPGIDNAVIEHRLCVDPTCKKVRQNWRSFGMEKYTTIIEEVSCPLAAGFVREAHYPECLSNIVLVKKANGKLKICVDFIDLNKPCPNDSFLLP</sequence>
<proteinExistence type="predicted"/>
<evidence type="ECO:0000313" key="1">
    <source>
        <dbReference type="Proteomes" id="UP000235220"/>
    </source>
</evidence>
<dbReference type="OrthoDB" id="1928766at2759"/>
<evidence type="ECO:0000313" key="2">
    <source>
        <dbReference type="RefSeq" id="XP_035542090.1"/>
    </source>
</evidence>
<dbReference type="RefSeq" id="XP_035542090.1">
    <property type="nucleotide sequence ID" value="XM_035686197.1"/>
</dbReference>
<accession>A0A6P9E1X7</accession>
<dbReference type="PANTHER" id="PTHR24559">
    <property type="entry name" value="TRANSPOSON TY3-I GAG-POL POLYPROTEIN"/>
    <property type="match status" value="1"/>
</dbReference>
<dbReference type="AlphaFoldDB" id="A0A6P9E1X7"/>
<name>A0A6P9E1X7_JUGRE</name>
<dbReference type="SUPFAM" id="SSF56672">
    <property type="entry name" value="DNA/RNA polymerases"/>
    <property type="match status" value="1"/>
</dbReference>
<dbReference type="Gene3D" id="3.10.10.10">
    <property type="entry name" value="HIV Type 1 Reverse Transcriptase, subunit A, domain 1"/>
    <property type="match status" value="1"/>
</dbReference>
<protein>
    <submittedName>
        <fullName evidence="2">Uncharacterized protein LOC118344798</fullName>
    </submittedName>
</protein>
<dbReference type="Proteomes" id="UP000235220">
    <property type="component" value="Chromosome 16"/>
</dbReference>
<dbReference type="InterPro" id="IPR043502">
    <property type="entry name" value="DNA/RNA_pol_sf"/>
</dbReference>
<dbReference type="GeneID" id="118344798"/>
<dbReference type="InParanoid" id="A0A6P9E1X7"/>
<keyword evidence="1" id="KW-1185">Reference proteome</keyword>